<dbReference type="Proteomes" id="UP000183050">
    <property type="component" value="Plasmid unnamed1"/>
</dbReference>
<protein>
    <recommendedName>
        <fullName evidence="3">DUF763 domain-containing protein</fullName>
    </recommendedName>
</protein>
<organism evidence="1 2">
    <name type="scientific">Rhizobium leguminosarum</name>
    <dbReference type="NCBI Taxonomy" id="384"/>
    <lineage>
        <taxon>Bacteria</taxon>
        <taxon>Pseudomonadati</taxon>
        <taxon>Pseudomonadota</taxon>
        <taxon>Alphaproteobacteria</taxon>
        <taxon>Hyphomicrobiales</taxon>
        <taxon>Rhizobiaceae</taxon>
        <taxon>Rhizobium/Agrobacterium group</taxon>
        <taxon>Rhizobium</taxon>
    </lineage>
</organism>
<sequence>MSQRAGSADLPLHGGRVPHWLGDRMTRLGTLITEAVVHHYGRDEFLRRLAHPFWFQSFGAVMGMDWHSSGITTSVLGALKRGLKPRAGELGLHVCGGRGAHSRKTPQELVSIGERVGLDGEGLATTSRLIAKVDSAALQDGFDLYLHGFIVADDGHWVVVQQGMNGDRRQARRYHWLSEGLESFVDSPHAAIEGRSQGEIVNLADRRAERSRRGQLDLLATLGPDRIIREAAALLRAEAPAPEPAEQPMLPHLIMPAYHDVRESDVNMRRLHGNLAAAADRGPADFEELLLVPGVGARTVKALAMVAEVVHGAPCRFSDPARFSIAHGGKDRHPFPVPLKVYDETIAVMKSAVQKGTLGREEELQALKRLDDQSRRMERYVTGPDLKEIIAGEFRQSADFGGRSVFGWEESPSTEEG</sequence>
<dbReference type="EMBL" id="CP018229">
    <property type="protein sequence ID" value="API55899.1"/>
    <property type="molecule type" value="Genomic_DNA"/>
</dbReference>
<proteinExistence type="predicted"/>
<keyword evidence="1" id="KW-0614">Plasmid</keyword>
<evidence type="ECO:0000313" key="1">
    <source>
        <dbReference type="EMBL" id="API55899.1"/>
    </source>
</evidence>
<dbReference type="PANTHER" id="PTHR38597:SF1">
    <property type="entry name" value="BLL3834 PROTEIN"/>
    <property type="match status" value="1"/>
</dbReference>
<dbReference type="InterPro" id="IPR008482">
    <property type="entry name" value="DUF763"/>
</dbReference>
<evidence type="ECO:0000313" key="2">
    <source>
        <dbReference type="Proteomes" id="UP000183050"/>
    </source>
</evidence>
<dbReference type="AlphaFoldDB" id="A0A1L3ZJR8"/>
<evidence type="ECO:0008006" key="3">
    <source>
        <dbReference type="Google" id="ProtNLM"/>
    </source>
</evidence>
<name>A0A1L3ZJR8_RHILE</name>
<accession>A0A1L3ZJR8</accession>
<dbReference type="PANTHER" id="PTHR38597">
    <property type="entry name" value="BLL3834 PROTEIN"/>
    <property type="match status" value="1"/>
</dbReference>
<dbReference type="RefSeq" id="WP_072641521.1">
    <property type="nucleotide sequence ID" value="NZ_CP018229.1"/>
</dbReference>
<reference evidence="1 2" key="1">
    <citation type="submission" date="2016-11" db="EMBL/GenBank/DDBJ databases">
        <title>Rhizobium leguminosarum bv. viciae strain Vaf12 isolated from Vavilovia formosa root nodules from Russia, Dagestan.</title>
        <authorList>
            <person name="Kimeklis A."/>
        </authorList>
    </citation>
    <scope>NUCLEOTIDE SEQUENCE [LARGE SCALE GENOMIC DNA]</scope>
    <source>
        <strain evidence="1 2">Vaf-108</strain>
        <plasmid evidence="2">Plasmid unnamed1</plasmid>
    </source>
</reference>
<dbReference type="Pfam" id="PF05559">
    <property type="entry name" value="DUF763"/>
    <property type="match status" value="1"/>
</dbReference>
<geneLocation type="plasmid" evidence="1">
    <name>unnamed1</name>
</geneLocation>
<gene>
    <name evidence="1" type="ORF">BMW22_31250</name>
</gene>